<accession>A0AAV6MMN2</accession>
<evidence type="ECO:0000256" key="3">
    <source>
        <dbReference type="ARBA" id="ARBA00022771"/>
    </source>
</evidence>
<comment type="catalytic activity">
    <reaction evidence="6">
        <text>S-ubiquitinyl-[E2 ubiquitin-conjugating enzyme]-L-cysteine + [acceptor protein]-L-lysine = [E2 ubiquitin-conjugating enzyme]-L-cysteine + N(6)-ubiquitinyl-[acceptor protein]-L-lysine.</text>
        <dbReference type="EC" id="2.3.2.27"/>
    </reaction>
</comment>
<keyword evidence="4 6" id="KW-0862">Zinc</keyword>
<dbReference type="GO" id="GO:0061630">
    <property type="term" value="F:ubiquitin protein ligase activity"/>
    <property type="evidence" value="ECO:0007669"/>
    <property type="project" value="UniProtKB-EC"/>
</dbReference>
<dbReference type="GO" id="GO:0016567">
    <property type="term" value="P:protein ubiquitination"/>
    <property type="evidence" value="ECO:0007669"/>
    <property type="project" value="UniProtKB-UniRule"/>
</dbReference>
<evidence type="ECO:0000256" key="8">
    <source>
        <dbReference type="SAM" id="MobiDB-lite"/>
    </source>
</evidence>
<evidence type="ECO:0000313" key="10">
    <source>
        <dbReference type="Proteomes" id="UP000685013"/>
    </source>
</evidence>
<evidence type="ECO:0000256" key="4">
    <source>
        <dbReference type="ARBA" id="ARBA00022833"/>
    </source>
</evidence>
<dbReference type="Proteomes" id="UP000685013">
    <property type="component" value="Chromosome 14"/>
</dbReference>
<dbReference type="PANTHER" id="PTHR23163:SF0">
    <property type="entry name" value="E3 UBIQUITIN-PROTEIN LIGASE BRE1"/>
    <property type="match status" value="1"/>
</dbReference>
<keyword evidence="6" id="KW-0808">Transferase</keyword>
<feature type="coiled-coil region" evidence="7">
    <location>
        <begin position="416"/>
        <end position="443"/>
    </location>
</feature>
<evidence type="ECO:0000256" key="2">
    <source>
        <dbReference type="ARBA" id="ARBA00022723"/>
    </source>
</evidence>
<sequence length="955" mass="109711">MGSTVESDRKRRHFSTISPTAATAKKAPFLPISEDKKLDVAVLQYQNQKLIQKLEVQKVEYKSLQNKYAHLKEKQEPYDMTVAVVKNCWEELVNGLEKSSVCMRRWRSKQDGEQSIAAVDGSSSSFEDAVLSRLAETGATQSSSSYSSTKHMEEETESPCEKTKTIERNIEASIENLWYLKDGLHATLLSELPIDDSFRNRTSGDLVKEVRNMRLRVKDFLYKQKVLAKELQNHRELDAKTKAELKVLKVELESAVAELEDSNSKLTKLRAEHDAAKKAGFPVLNLAGKHSSSSKVRDKQKDLRDMESALKELKDQAVDRLAELNSLHEGRLKMLRQLSDFRNTMKSVKCLSASQSYLLLRDRIEKLKSEVYEQQALFEKLQVEKDNIIWREKELNVKNNILDVLRRSSTVSDTKINDLEMLIQKHKDEKMSTENKLVEVLKEPGRKKIVSEFRALVSSFPEAMGSMQNQLHKYKEAASDVHSVRAFMQSLSSIIDRMEKECEGLSSQSKDQIAEIQKLQATVQDLTEFNRELKLIIDMYRRESTESREVLEARDLEYKAWARVQSLKSSLDERNLESRVKTANETEAISQQRLAAAEAEIARLRQKLEASKRDLTRLSDVLKSKSDENVVYLSEIETIGQAYDDMQTQNQHLLQQITERDDYNIKLVLEGVRARQLQEIMLIEKQTLEKEIQQANASLVLFEMKAARVEDQLRGCSDHIKKIKDDKLHDTDTLENIQKRLLDIKLASQQTRESLDQSQSKVEKSRTTQAELQIELEKERFEKKRIEEELEVVARKASRLEAQMESSSVVEKLHEELGEYEKIVNCKICVDSRKQVVITKCFHLFLQVLGPMMSSKFSFDLKLLIRTFKLIRIASHCYTAMDGHRRTSFTLLNQKIARPLQQLKLELMSGVLNATGFALSKQLHFAPLLDSQNNKFEGNLLHGTSIKAIWMSTSS</sequence>
<feature type="region of interest" description="Disordered" evidence="8">
    <location>
        <begin position="140"/>
        <end position="162"/>
    </location>
</feature>
<protein>
    <recommendedName>
        <fullName evidence="6">E3 ubiquitin protein ligase</fullName>
        <ecNumber evidence="6">2.3.2.27</ecNumber>
    </recommendedName>
</protein>
<keyword evidence="10" id="KW-1185">Reference proteome</keyword>
<dbReference type="InterPro" id="IPR013956">
    <property type="entry name" value="E3_ubiquit_lig_Bre1"/>
</dbReference>
<dbReference type="GO" id="GO:0033503">
    <property type="term" value="C:HULC complex"/>
    <property type="evidence" value="ECO:0007669"/>
    <property type="project" value="TreeGrafter"/>
</dbReference>
<proteinExistence type="inferred from homology"/>
<dbReference type="PANTHER" id="PTHR23163">
    <property type="entry name" value="RING FINGER PROTEIN-RELATED"/>
    <property type="match status" value="1"/>
</dbReference>
<dbReference type="AlphaFoldDB" id="A0AAV6MMN2"/>
<comment type="pathway">
    <text evidence="6">Protein modification; protein ubiquitination.</text>
</comment>
<dbReference type="GO" id="GO:0008270">
    <property type="term" value="F:zinc ion binding"/>
    <property type="evidence" value="ECO:0007669"/>
    <property type="project" value="UniProtKB-KW"/>
</dbReference>
<feature type="coiled-coil region" evidence="7">
    <location>
        <begin position="678"/>
        <end position="705"/>
    </location>
</feature>
<comment type="similarity">
    <text evidence="6">Belongs to the BRE1 family.</text>
</comment>
<evidence type="ECO:0000256" key="6">
    <source>
        <dbReference type="RuleBase" id="RU365038"/>
    </source>
</evidence>
<comment type="subcellular location">
    <subcellularLocation>
        <location evidence="1 6">Nucleus</location>
    </subcellularLocation>
</comment>
<keyword evidence="6" id="KW-0833">Ubl conjugation pathway</keyword>
<dbReference type="EC" id="2.3.2.27" evidence="6"/>
<organism evidence="9 10">
    <name type="scientific">Cucurbita argyrosperma subsp. sororia</name>
    <dbReference type="NCBI Taxonomy" id="37648"/>
    <lineage>
        <taxon>Eukaryota</taxon>
        <taxon>Viridiplantae</taxon>
        <taxon>Streptophyta</taxon>
        <taxon>Embryophyta</taxon>
        <taxon>Tracheophyta</taxon>
        <taxon>Spermatophyta</taxon>
        <taxon>Magnoliopsida</taxon>
        <taxon>eudicotyledons</taxon>
        <taxon>Gunneridae</taxon>
        <taxon>Pentapetalae</taxon>
        <taxon>rosids</taxon>
        <taxon>fabids</taxon>
        <taxon>Cucurbitales</taxon>
        <taxon>Cucurbitaceae</taxon>
        <taxon>Cucurbiteae</taxon>
        <taxon>Cucurbita</taxon>
    </lineage>
</organism>
<dbReference type="EMBL" id="JAGKQH010000014">
    <property type="protein sequence ID" value="KAG6582710.1"/>
    <property type="molecule type" value="Genomic_DNA"/>
</dbReference>
<feature type="coiled-coil region" evidence="7">
    <location>
        <begin position="488"/>
        <end position="515"/>
    </location>
</feature>
<feature type="coiled-coil region" evidence="7">
    <location>
        <begin position="769"/>
        <end position="803"/>
    </location>
</feature>
<reference evidence="9 10" key="1">
    <citation type="journal article" date="2021" name="Hortic Res">
        <title>The domestication of Cucurbita argyrosperma as revealed by the genome of its wild relative.</title>
        <authorList>
            <person name="Barrera-Redondo J."/>
            <person name="Sanchez-de la Vega G."/>
            <person name="Aguirre-Liguori J.A."/>
            <person name="Castellanos-Morales G."/>
            <person name="Gutierrez-Guerrero Y.T."/>
            <person name="Aguirre-Dugua X."/>
            <person name="Aguirre-Planter E."/>
            <person name="Tenaillon M.I."/>
            <person name="Lira-Saade R."/>
            <person name="Eguiarte L.E."/>
        </authorList>
    </citation>
    <scope>NUCLEOTIDE SEQUENCE [LARGE SCALE GENOMIC DNA]</scope>
    <source>
        <strain evidence="9">JBR-2021</strain>
    </source>
</reference>
<evidence type="ECO:0000256" key="1">
    <source>
        <dbReference type="ARBA" id="ARBA00004123"/>
    </source>
</evidence>
<evidence type="ECO:0000313" key="9">
    <source>
        <dbReference type="EMBL" id="KAG6582710.1"/>
    </source>
</evidence>
<keyword evidence="2 6" id="KW-0479">Metal-binding</keyword>
<comment type="caution">
    <text evidence="9">The sequence shown here is derived from an EMBL/GenBank/DDBJ whole genome shotgun (WGS) entry which is preliminary data.</text>
</comment>
<feature type="coiled-coil region" evidence="7">
    <location>
        <begin position="242"/>
        <end position="323"/>
    </location>
</feature>
<evidence type="ECO:0000256" key="7">
    <source>
        <dbReference type="SAM" id="Coils"/>
    </source>
</evidence>
<evidence type="ECO:0000256" key="5">
    <source>
        <dbReference type="ARBA" id="ARBA00023242"/>
    </source>
</evidence>
<feature type="coiled-coil region" evidence="7">
    <location>
        <begin position="47"/>
        <end position="74"/>
    </location>
</feature>
<name>A0AAV6MMN2_9ROSI</name>
<keyword evidence="5 6" id="KW-0539">Nucleus</keyword>
<feature type="coiled-coil region" evidence="7">
    <location>
        <begin position="587"/>
        <end position="621"/>
    </location>
</feature>
<keyword evidence="3 6" id="KW-0863">Zinc-finger</keyword>
<gene>
    <name evidence="9" type="primary">HUB1</name>
    <name evidence="9" type="ORF">SDJN03_22712</name>
</gene>
<keyword evidence="6 7" id="KW-0175">Coiled coil</keyword>
<feature type="non-terminal residue" evidence="9">
    <location>
        <position position="1"/>
    </location>
</feature>
<dbReference type="GO" id="GO:0006325">
    <property type="term" value="P:chromatin organization"/>
    <property type="evidence" value="ECO:0007669"/>
    <property type="project" value="UniProtKB-KW"/>
</dbReference>
<dbReference type="GO" id="GO:0005634">
    <property type="term" value="C:nucleus"/>
    <property type="evidence" value="ECO:0007669"/>
    <property type="project" value="UniProtKB-SubCell"/>
</dbReference>
<keyword evidence="6" id="KW-0156">Chromatin regulator</keyword>